<dbReference type="InterPro" id="IPR028082">
    <property type="entry name" value="Peripla_BP_I"/>
</dbReference>
<dbReference type="FunFam" id="3.40.190.10:FF:000103">
    <property type="entry name" value="Glutamate receptor"/>
    <property type="match status" value="1"/>
</dbReference>
<evidence type="ECO:0000256" key="4">
    <source>
        <dbReference type="ARBA" id="ARBA00022448"/>
    </source>
</evidence>
<keyword evidence="16" id="KW-1015">Disulfide bond</keyword>
<feature type="transmembrane region" description="Helical" evidence="17">
    <location>
        <begin position="595"/>
        <end position="614"/>
    </location>
</feature>
<dbReference type="Pfam" id="PF00060">
    <property type="entry name" value="Lig_chan"/>
    <property type="match status" value="1"/>
</dbReference>
<dbReference type="Pfam" id="PF10613">
    <property type="entry name" value="Lig_chan-Glu_bd"/>
    <property type="match status" value="1"/>
</dbReference>
<dbReference type="AlphaFoldDB" id="A0A2P6PQL1"/>
<keyword evidence="12 15" id="KW-1071">Ligand-gated ion channel</keyword>
<dbReference type="FunFam" id="1.10.287.70:FF:000037">
    <property type="entry name" value="Glutamate receptor"/>
    <property type="match status" value="1"/>
</dbReference>
<dbReference type="Pfam" id="PF01094">
    <property type="entry name" value="ANF_receptor"/>
    <property type="match status" value="1"/>
</dbReference>
<feature type="transmembrane region" description="Helical" evidence="17">
    <location>
        <begin position="12"/>
        <end position="38"/>
    </location>
</feature>
<feature type="transmembrane region" description="Helical" evidence="17">
    <location>
        <begin position="538"/>
        <end position="560"/>
    </location>
</feature>
<dbReference type="PANTHER" id="PTHR34836">
    <property type="entry name" value="OS06G0188250 PROTEIN"/>
    <property type="match status" value="1"/>
</dbReference>
<proteinExistence type="inferred from homology"/>
<dbReference type="SUPFAM" id="SSF53822">
    <property type="entry name" value="Periplasmic binding protein-like I"/>
    <property type="match status" value="1"/>
</dbReference>
<evidence type="ECO:0000259" key="18">
    <source>
        <dbReference type="SMART" id="SM00079"/>
    </source>
</evidence>
<name>A0A2P6PQL1_ROSCH</name>
<accession>A0A2P6PQL1</accession>
<evidence type="ECO:0000256" key="6">
    <source>
        <dbReference type="ARBA" id="ARBA00022729"/>
    </source>
</evidence>
<dbReference type="Proteomes" id="UP000238479">
    <property type="component" value="Chromosome 6"/>
</dbReference>
<dbReference type="InterPro" id="IPR019594">
    <property type="entry name" value="Glu/Gly-bd"/>
</dbReference>
<evidence type="ECO:0000256" key="1">
    <source>
        <dbReference type="ARBA" id="ARBA00004141"/>
    </source>
</evidence>
<keyword evidence="4 15" id="KW-0813">Transport</keyword>
<keyword evidence="10 15" id="KW-0675">Receptor</keyword>
<dbReference type="CDD" id="cd13686">
    <property type="entry name" value="GluR_Plant"/>
    <property type="match status" value="1"/>
</dbReference>
<sequence length="957" mass="106585">MSRAVVRLAFKGYVLNVSLILIVIHLYVNFLSIGIYLIRCFIFHEYTALDMINNAQVQAIIGPGTSMQANFVVNVGDQAKVPILTFSASSPSLASLGSSFFFRLTQNDSIQVKAISDIVKNFGWRQVVPIFEDTSYGEGIIPFLIDALQAVEAHVPHRSVVATDDQIEIELNRLKGMPTRVFIVHMNPHLCSRLFARAKKIGMMSAGYVWIIASGISNHLSLMRHSHLNSMEGVLGIQTYIRRTLKLREFEKRWKMKFQQENPNVTKVKLDVYGFQAHDAVFGLAMAVEQVGYTSIEYQKPSDSLKATDLDAFKVSHYGKKLVGALSGVRFEGLAGDFNVVEGQLQSSTYNIINVIGGKAKEIALWTPEKRMVPTNTSKIFTNSKCIFGPIKWPGDPICVPKGWEIPTKGNKLIIGVPVKKGFEEFVKITKDVNTNTTTVKGFCIDVFLAAVKLLPYDLPHVFVPYENSNGSMAGTYDELVYEVFLKKFDAVVGDTTIRANRSLYVDFTMPYTKSDVAIVMPIKDSTRKNAWIFMKPLTGGLWLTTLCFFIFIGCVVWVLEHRINEDFRGPPSHQVGTSIWFSFSTMVFSHRERVVSNLARFVMIIWVFVMLIVTQSYTASLSSLLTVQQLMPTVTDLSDLLRNGDDVGYIENAFVREVLYEIGFNNTRLRVIKSAEDGDKELTKGTAKGGIAAFVGGTPLLKVFVAKYCSKYTIIGPISKTNGFAFVRTLSSYCFCYRCASFKIPKSKRSIVSNCRYLRITGFFFFFWVALQVFPKRSPLVADMSSAILNLTEGKEILNLEATWLGNESICQGSSSANMSGNSLGLESFWGLFLIAGVASVLALIIFFSSFLYEHKHVLMPSNSRASIWRRIHALIEIFDDRDASSYTFRSSQPSNKIVSVGDHGPNASPISNWPECPFSYTNHGDLDPVFGGQQTPSTGGASPEPVPTIELAITI</sequence>
<evidence type="ECO:0000256" key="5">
    <source>
        <dbReference type="ARBA" id="ARBA00022692"/>
    </source>
</evidence>
<evidence type="ECO:0000313" key="19">
    <source>
        <dbReference type="EMBL" id="PRQ24196.1"/>
    </source>
</evidence>
<protein>
    <recommendedName>
        <fullName evidence="15">Glutamate receptor</fullName>
    </recommendedName>
</protein>
<evidence type="ECO:0000256" key="7">
    <source>
        <dbReference type="ARBA" id="ARBA00022989"/>
    </source>
</evidence>
<comment type="subcellular location">
    <subcellularLocation>
        <location evidence="1">Membrane</location>
        <topology evidence="1">Multi-pass membrane protein</topology>
    </subcellularLocation>
</comment>
<dbReference type="InterPro" id="IPR017103">
    <property type="entry name" value="Iontropic_Glu_rcpt_pln"/>
</dbReference>
<dbReference type="OMA" id="VHMSLAF"/>
<evidence type="ECO:0000256" key="15">
    <source>
        <dbReference type="PIRNR" id="PIRNR037090"/>
    </source>
</evidence>
<organism evidence="19 20">
    <name type="scientific">Rosa chinensis</name>
    <name type="common">China rose</name>
    <dbReference type="NCBI Taxonomy" id="74649"/>
    <lineage>
        <taxon>Eukaryota</taxon>
        <taxon>Viridiplantae</taxon>
        <taxon>Streptophyta</taxon>
        <taxon>Embryophyta</taxon>
        <taxon>Tracheophyta</taxon>
        <taxon>Spermatophyta</taxon>
        <taxon>Magnoliopsida</taxon>
        <taxon>eudicotyledons</taxon>
        <taxon>Gunneridae</taxon>
        <taxon>Pentapetalae</taxon>
        <taxon>rosids</taxon>
        <taxon>fabids</taxon>
        <taxon>Rosales</taxon>
        <taxon>Rosaceae</taxon>
        <taxon>Rosoideae</taxon>
        <taxon>Rosoideae incertae sedis</taxon>
        <taxon>Rosa</taxon>
    </lineage>
</organism>
<reference evidence="19 20" key="1">
    <citation type="journal article" date="2018" name="Nat. Genet.">
        <title>The Rosa genome provides new insights in the design of modern roses.</title>
        <authorList>
            <person name="Bendahmane M."/>
        </authorList>
    </citation>
    <scope>NUCLEOTIDE SEQUENCE [LARGE SCALE GENOMIC DNA]</scope>
    <source>
        <strain evidence="20">cv. Old Blush</strain>
    </source>
</reference>
<dbReference type="GO" id="GO:0015276">
    <property type="term" value="F:ligand-gated monoatomic ion channel activity"/>
    <property type="evidence" value="ECO:0007669"/>
    <property type="project" value="InterPro"/>
</dbReference>
<dbReference type="PANTHER" id="PTHR34836:SF1">
    <property type="entry name" value="OS09G0428600 PROTEIN"/>
    <property type="match status" value="1"/>
</dbReference>
<comment type="function">
    <text evidence="15">Glutamate-gated receptor that probably acts as non-selective cation channel.</text>
</comment>
<dbReference type="PIRSF" id="PIRSF037090">
    <property type="entry name" value="Iontro_Glu-like_rcpt_pln"/>
    <property type="match status" value="1"/>
</dbReference>
<keyword evidence="11" id="KW-0325">Glycoprotein</keyword>
<dbReference type="SUPFAM" id="SSF53850">
    <property type="entry name" value="Periplasmic binding protein-like II"/>
    <property type="match status" value="1"/>
</dbReference>
<keyword evidence="5 17" id="KW-0812">Transmembrane</keyword>
<evidence type="ECO:0000256" key="3">
    <source>
        <dbReference type="ARBA" id="ARBA00011095"/>
    </source>
</evidence>
<evidence type="ECO:0000256" key="13">
    <source>
        <dbReference type="ARBA" id="ARBA00023303"/>
    </source>
</evidence>
<keyword evidence="8 15" id="KW-0406">Ion transport</keyword>
<dbReference type="InterPro" id="IPR001320">
    <property type="entry name" value="Iontro_rcpt_C"/>
</dbReference>
<comment type="subunit">
    <text evidence="3">May form heteromers.</text>
</comment>
<dbReference type="SUPFAM" id="SSF81324">
    <property type="entry name" value="Voltage-gated potassium channels"/>
    <property type="match status" value="1"/>
</dbReference>
<evidence type="ECO:0000256" key="12">
    <source>
        <dbReference type="ARBA" id="ARBA00023286"/>
    </source>
</evidence>
<dbReference type="Gene3D" id="1.10.287.70">
    <property type="match status" value="1"/>
</dbReference>
<keyword evidence="6" id="KW-0732">Signal</keyword>
<dbReference type="FunFam" id="3.40.50.2300:FF:000188">
    <property type="entry name" value="Glutamate receptor"/>
    <property type="match status" value="1"/>
</dbReference>
<gene>
    <name evidence="19" type="ORF">RchiOBHm_Chr6g0269731</name>
</gene>
<dbReference type="GO" id="GO:0016020">
    <property type="term" value="C:membrane"/>
    <property type="evidence" value="ECO:0007669"/>
    <property type="project" value="UniProtKB-SubCell"/>
</dbReference>
<keyword evidence="20" id="KW-1185">Reference proteome</keyword>
<evidence type="ECO:0000256" key="16">
    <source>
        <dbReference type="PIRSR" id="PIRSR037090-50"/>
    </source>
</evidence>
<evidence type="ECO:0000256" key="2">
    <source>
        <dbReference type="ARBA" id="ARBA00008685"/>
    </source>
</evidence>
<evidence type="ECO:0000256" key="17">
    <source>
        <dbReference type="SAM" id="Phobius"/>
    </source>
</evidence>
<comment type="similarity">
    <text evidence="2 15">Belongs to the glutamate-gated ion channel (TC 1.A.10.1) family.</text>
</comment>
<evidence type="ECO:0000256" key="8">
    <source>
        <dbReference type="ARBA" id="ARBA00023065"/>
    </source>
</evidence>
<evidence type="ECO:0000256" key="11">
    <source>
        <dbReference type="ARBA" id="ARBA00023180"/>
    </source>
</evidence>
<keyword evidence="7 17" id="KW-1133">Transmembrane helix</keyword>
<dbReference type="Gene3D" id="3.40.190.10">
    <property type="entry name" value="Periplasmic binding protein-like II"/>
    <property type="match status" value="1"/>
</dbReference>
<evidence type="ECO:0000256" key="10">
    <source>
        <dbReference type="ARBA" id="ARBA00023170"/>
    </source>
</evidence>
<feature type="transmembrane region" description="Helical" evidence="17">
    <location>
        <begin position="830"/>
        <end position="854"/>
    </location>
</feature>
<comment type="caution">
    <text evidence="19">The sequence shown here is derived from an EMBL/GenBank/DDBJ whole genome shotgun (WGS) entry which is preliminary data.</text>
</comment>
<dbReference type="STRING" id="74649.A0A2P6PQL1"/>
<evidence type="ECO:0000313" key="20">
    <source>
        <dbReference type="Proteomes" id="UP000238479"/>
    </source>
</evidence>
<feature type="domain" description="Ionotropic glutamate receptor C-terminal" evidence="18">
    <location>
        <begin position="412"/>
        <end position="808"/>
    </location>
</feature>
<keyword evidence="13 15" id="KW-0407">Ion channel</keyword>
<keyword evidence="9 15" id="KW-0472">Membrane</keyword>
<evidence type="ECO:0000256" key="14">
    <source>
        <dbReference type="ARBA" id="ARBA00049638"/>
    </source>
</evidence>
<dbReference type="InterPro" id="IPR015683">
    <property type="entry name" value="Ionotropic_Glu_rcpt"/>
</dbReference>
<dbReference type="EMBL" id="PDCK01000044">
    <property type="protein sequence ID" value="PRQ24196.1"/>
    <property type="molecule type" value="Genomic_DNA"/>
</dbReference>
<evidence type="ECO:0000256" key="9">
    <source>
        <dbReference type="ARBA" id="ARBA00023136"/>
    </source>
</evidence>
<feature type="transmembrane region" description="Helical" evidence="17">
    <location>
        <begin position="758"/>
        <end position="775"/>
    </location>
</feature>
<dbReference type="SMART" id="SM00079">
    <property type="entry name" value="PBPe"/>
    <property type="match status" value="1"/>
</dbReference>
<dbReference type="Gramene" id="PRQ24196">
    <property type="protein sequence ID" value="PRQ24196"/>
    <property type="gene ID" value="RchiOBHm_Chr6g0269731"/>
</dbReference>
<dbReference type="Gene3D" id="3.40.50.2300">
    <property type="match status" value="2"/>
</dbReference>
<comment type="function">
    <text evidence="14">Glutamate-gated receptor that probably acts as a non-selective cation channel. May be involved in light-signal transduction and calcium homeostasis via the regulation of calcium influx into cells.</text>
</comment>
<dbReference type="InterPro" id="IPR001828">
    <property type="entry name" value="ANF_lig-bd_rcpt"/>
</dbReference>
<feature type="disulfide bond" evidence="16">
    <location>
        <begin position="710"/>
        <end position="812"/>
    </location>
</feature>